<comment type="caution">
    <text evidence="5">The sequence shown here is derived from an EMBL/GenBank/DDBJ whole genome shotgun (WGS) entry which is preliminary data.</text>
</comment>
<protein>
    <recommendedName>
        <fullName evidence="7">TBC domain-containing protein kinase-like protein</fullName>
    </recommendedName>
</protein>
<dbReference type="SMART" id="SM00220">
    <property type="entry name" value="S_TKc"/>
    <property type="match status" value="1"/>
</dbReference>
<dbReference type="Pfam" id="PF00069">
    <property type="entry name" value="Pkinase"/>
    <property type="match status" value="1"/>
</dbReference>
<feature type="domain" description="Rhodanese" evidence="4">
    <location>
        <begin position="755"/>
        <end position="848"/>
    </location>
</feature>
<keyword evidence="1" id="KW-0343">GTPase activation</keyword>
<evidence type="ECO:0000259" key="3">
    <source>
        <dbReference type="PROSITE" id="PS50086"/>
    </source>
</evidence>
<dbReference type="Proteomes" id="UP001642483">
    <property type="component" value="Unassembled WGS sequence"/>
</dbReference>
<dbReference type="Gene3D" id="1.10.472.80">
    <property type="entry name" value="Ypt/Rab-GAP domain of gyp1p, domain 3"/>
    <property type="match status" value="1"/>
</dbReference>
<evidence type="ECO:0008006" key="7">
    <source>
        <dbReference type="Google" id="ProtNLM"/>
    </source>
</evidence>
<dbReference type="SMART" id="SM00450">
    <property type="entry name" value="RHOD"/>
    <property type="match status" value="1"/>
</dbReference>
<dbReference type="SUPFAM" id="SSF52821">
    <property type="entry name" value="Rhodanese/Cell cycle control phosphatase"/>
    <property type="match status" value="1"/>
</dbReference>
<gene>
    <name evidence="5" type="ORF">CVLEPA_LOCUS30200</name>
</gene>
<dbReference type="PROSITE" id="PS50086">
    <property type="entry name" value="TBC_RABGAP"/>
    <property type="match status" value="1"/>
</dbReference>
<evidence type="ECO:0000313" key="5">
    <source>
        <dbReference type="EMBL" id="CAK8696891.1"/>
    </source>
</evidence>
<dbReference type="PROSITE" id="PS50206">
    <property type="entry name" value="RHODANESE_3"/>
    <property type="match status" value="1"/>
</dbReference>
<dbReference type="Gene3D" id="1.10.8.270">
    <property type="entry name" value="putative rabgap domain of human tbc1 domain family member 14 like domains"/>
    <property type="match status" value="1"/>
</dbReference>
<dbReference type="EMBL" id="CAWYQH010000163">
    <property type="protein sequence ID" value="CAK8696891.1"/>
    <property type="molecule type" value="Genomic_DNA"/>
</dbReference>
<dbReference type="SMART" id="SM00164">
    <property type="entry name" value="TBC"/>
    <property type="match status" value="1"/>
</dbReference>
<feature type="domain" description="Protein kinase" evidence="2">
    <location>
        <begin position="1"/>
        <end position="263"/>
    </location>
</feature>
<proteinExistence type="predicted"/>
<evidence type="ECO:0000313" key="6">
    <source>
        <dbReference type="Proteomes" id="UP001642483"/>
    </source>
</evidence>
<dbReference type="SUPFAM" id="SSF47923">
    <property type="entry name" value="Ypt/Rab-GAP domain of gyp1p"/>
    <property type="match status" value="2"/>
</dbReference>
<dbReference type="PANTHER" id="PTHR22957:SF168">
    <property type="entry name" value="TBC DOMAIN-CONTAINING PROTEIN KINASE-LIKE PROTEIN"/>
    <property type="match status" value="1"/>
</dbReference>
<dbReference type="Gene3D" id="1.10.510.10">
    <property type="entry name" value="Transferase(Phosphotransferase) domain 1"/>
    <property type="match status" value="1"/>
</dbReference>
<dbReference type="InterPro" id="IPR036873">
    <property type="entry name" value="Rhodanese-like_dom_sf"/>
</dbReference>
<dbReference type="Pfam" id="PF00581">
    <property type="entry name" value="Rhodanese"/>
    <property type="match status" value="1"/>
</dbReference>
<dbReference type="InterPro" id="IPR035969">
    <property type="entry name" value="Rab-GAP_TBC_sf"/>
</dbReference>
<dbReference type="InterPro" id="IPR001763">
    <property type="entry name" value="Rhodanese-like_dom"/>
</dbReference>
<reference evidence="5 6" key="1">
    <citation type="submission" date="2024-02" db="EMBL/GenBank/DDBJ databases">
        <authorList>
            <person name="Daric V."/>
            <person name="Darras S."/>
        </authorList>
    </citation>
    <scope>NUCLEOTIDE SEQUENCE [LARGE SCALE GENOMIC DNA]</scope>
</reference>
<evidence type="ECO:0000256" key="1">
    <source>
        <dbReference type="ARBA" id="ARBA00022468"/>
    </source>
</evidence>
<dbReference type="InterPro" id="IPR000719">
    <property type="entry name" value="Prot_kinase_dom"/>
</dbReference>
<dbReference type="PROSITE" id="PS50011">
    <property type="entry name" value="PROTEIN_KINASE_DOM"/>
    <property type="match status" value="1"/>
</dbReference>
<keyword evidence="6" id="KW-1185">Reference proteome</keyword>
<dbReference type="InterPro" id="IPR011009">
    <property type="entry name" value="Kinase-like_dom_sf"/>
</dbReference>
<organism evidence="5 6">
    <name type="scientific">Clavelina lepadiformis</name>
    <name type="common">Light-bulb sea squirt</name>
    <name type="synonym">Ascidia lepadiformis</name>
    <dbReference type="NCBI Taxonomy" id="159417"/>
    <lineage>
        <taxon>Eukaryota</taxon>
        <taxon>Metazoa</taxon>
        <taxon>Chordata</taxon>
        <taxon>Tunicata</taxon>
        <taxon>Ascidiacea</taxon>
        <taxon>Aplousobranchia</taxon>
        <taxon>Clavelinidae</taxon>
        <taxon>Clavelina</taxon>
    </lineage>
</organism>
<dbReference type="SUPFAM" id="SSF56112">
    <property type="entry name" value="Protein kinase-like (PK-like)"/>
    <property type="match status" value="1"/>
</dbReference>
<dbReference type="Pfam" id="PF00566">
    <property type="entry name" value="RabGAP-TBC"/>
    <property type="match status" value="1"/>
</dbReference>
<sequence length="848" mass="95857">MKTSIPHNECGSNGLPLTPYSIKVLGLAQELIALKHENLCVYIDFCCGKHDRIFAVTEYYLDSIESLINNPPALLQSDWNKLCFKLTYNILCGLKYLNDFGIIHLGLEPRNILLTSNKLAKLSNYGMHHMTDGGKLVLFPLGNSKYSSPEQIISTFFPDVGHNAVSSKSDVWSVAIILLELIHKTLLWKDEPNAVIIANVLQMFKFTSSYSVLQHFSENFKNPEFHISPSEDFMGLRFVLENSLSPEIKHRLKPADFINHSVFSRFSIPGNQANGMHSLKSYSEINYDADVSPIEDLNCSELWYLWNLAGGDMISDVMKSVTTTSSITKAPLLVSSVGDLTGLQPSPETLFDTNVTLLSLETLQKRLTVNCDNLKFLYPLLEEEVGDEVVHEASKLPLLIRENDFGYQVYRIALFKRLLLAYPYLRDRLWKEARVDIPPFCRGRVWAGLLDVMGNIEEQYLNYDKETPVPADRQIAVDVPRCHQYNAVLSSPVAHQKLKRVLKAWLMAHPNLTYWQGLDSLCAVFVHLNFNDEPLAWVSLSKFIDKYLHKFFLKDNSDVIQEYLAVFSHLIAFHDPLLACHLNEINFIPDLYAIPWFLTMFAHVFPLHKIVHLWDTLLLGNSSFPLCIGVAILQQLRSQLLQSDFNECILLFSDLPEIDIDGVVQKSIQIFCHTPKSSTFRVHARKDVKMTRESYSYYSEDYNCMPKNELSITAIPLQELKNELCCRISGDDLIQLCELQGTNDSKTPAKSNKSAKPKIAVIDIRPTDEFARGSIPSSFNFPMRGNKSSSNFIQTLSQQKLIVVVGSQSNHEDNKGFATELLKAGLKGVCVLHGGIDVLKPTGILTVP</sequence>
<dbReference type="PANTHER" id="PTHR22957">
    <property type="entry name" value="TBC1 DOMAIN FAMILY MEMBER GTPASE-ACTIVATING PROTEIN"/>
    <property type="match status" value="1"/>
</dbReference>
<dbReference type="Gene3D" id="3.40.250.10">
    <property type="entry name" value="Rhodanese-like domain"/>
    <property type="match status" value="1"/>
</dbReference>
<name>A0ABP0GYT4_CLALP</name>
<dbReference type="InterPro" id="IPR000195">
    <property type="entry name" value="Rab-GAP-TBC_dom"/>
</dbReference>
<feature type="domain" description="Rab-GAP TBC" evidence="3">
    <location>
        <begin position="436"/>
        <end position="621"/>
    </location>
</feature>
<evidence type="ECO:0000259" key="2">
    <source>
        <dbReference type="PROSITE" id="PS50011"/>
    </source>
</evidence>
<accession>A0ABP0GYT4</accession>
<evidence type="ECO:0000259" key="4">
    <source>
        <dbReference type="PROSITE" id="PS50206"/>
    </source>
</evidence>